<name>A0ABD4EF85_STALU</name>
<proteinExistence type="predicted"/>
<dbReference type="EMBL" id="LRQI01000062">
    <property type="protein sequence ID" value="KXA37957.1"/>
    <property type="molecule type" value="Genomic_DNA"/>
</dbReference>
<organism evidence="1 2">
    <name type="scientific">Staphylococcus lugdunensis</name>
    <dbReference type="NCBI Taxonomy" id="28035"/>
    <lineage>
        <taxon>Bacteria</taxon>
        <taxon>Bacillati</taxon>
        <taxon>Bacillota</taxon>
        <taxon>Bacilli</taxon>
        <taxon>Bacillales</taxon>
        <taxon>Staphylococcaceae</taxon>
        <taxon>Staphylococcus</taxon>
    </lineage>
</organism>
<dbReference type="AlphaFoldDB" id="A0ABD4EF85"/>
<dbReference type="Proteomes" id="UP000070063">
    <property type="component" value="Unassembled WGS sequence"/>
</dbReference>
<gene>
    <name evidence="1" type="ORF">HMPREF3225_01409</name>
</gene>
<protein>
    <submittedName>
        <fullName evidence="1">Uncharacterized protein</fullName>
    </submittedName>
</protein>
<accession>A0ABD4EF85</accession>
<reference evidence="1 2" key="1">
    <citation type="submission" date="2016-01" db="EMBL/GenBank/DDBJ databases">
        <authorList>
            <person name="Mitreva M."/>
            <person name="Pepin K.H."/>
            <person name="Mihindukulasuriya K.A."/>
            <person name="Fulton R."/>
            <person name="Fronick C."/>
            <person name="O'Laughlin M."/>
            <person name="Miner T."/>
            <person name="Herter B."/>
            <person name="Rosa B.A."/>
            <person name="Cordes M."/>
            <person name="Tomlinson C."/>
            <person name="Wollam A."/>
            <person name="Palsikar V.B."/>
            <person name="Mardis E.R."/>
            <person name="Wilson R.K."/>
        </authorList>
    </citation>
    <scope>NUCLEOTIDE SEQUENCE [LARGE SCALE GENOMIC DNA]</scope>
    <source>
        <strain evidence="1 2">MJR7738</strain>
    </source>
</reference>
<comment type="caution">
    <text evidence="1">The sequence shown here is derived from an EMBL/GenBank/DDBJ whole genome shotgun (WGS) entry which is preliminary data.</text>
</comment>
<sequence length="112" mass="13233">MNSLNQEALDHELLLIKQSIDMLRETLAPDLKTRDLMLLRYGYTVNETRELDRYFYELFQSKTSVSFEDYHQKVCKIRGLLHISKIQTEDILIGYKASGLYIQLMSEILRSK</sequence>
<evidence type="ECO:0000313" key="2">
    <source>
        <dbReference type="Proteomes" id="UP000070063"/>
    </source>
</evidence>
<evidence type="ECO:0000313" key="1">
    <source>
        <dbReference type="EMBL" id="KXA37957.1"/>
    </source>
</evidence>